<dbReference type="KEGG" id="psoj:PHYSODRAFT_402715"/>
<evidence type="ECO:0000313" key="3">
    <source>
        <dbReference type="Proteomes" id="UP000002640"/>
    </source>
</evidence>
<protein>
    <recommendedName>
        <fullName evidence="1">ZSWIM1/3 RNaseH-like domain-containing protein</fullName>
    </recommendedName>
</protein>
<dbReference type="PANTHER" id="PTHR31569:SF4">
    <property type="entry name" value="SWIM-TYPE DOMAIN-CONTAINING PROTEIN"/>
    <property type="match status" value="1"/>
</dbReference>
<dbReference type="EMBL" id="JH159151">
    <property type="protein sequence ID" value="EGZ30689.1"/>
    <property type="molecule type" value="Genomic_DNA"/>
</dbReference>
<name>G4YR09_PHYSP</name>
<dbReference type="RefSeq" id="XP_009517964.1">
    <property type="nucleotide sequence ID" value="XM_009519669.1"/>
</dbReference>
<sequence length="142" mass="15393">VHGTFVHNHDVTADSFAALPSSRGLDDARIEARVEGMLAVGSKRSKIYDYLLSHGQNVVKSDVDNMVRNHVASLTSTDDNERTAVEVAGFASADAGNVVTVDETAAGETGVISLSSSFMRRMYARFSELLLIDCSHKTNRYV</sequence>
<feature type="domain" description="ZSWIM1/3 RNaseH-like" evidence="1">
    <location>
        <begin position="90"/>
        <end position="140"/>
    </location>
</feature>
<dbReference type="PANTHER" id="PTHR31569">
    <property type="entry name" value="SWIM-TYPE DOMAIN-CONTAINING PROTEIN"/>
    <property type="match status" value="1"/>
</dbReference>
<reference evidence="2 3" key="1">
    <citation type="journal article" date="2006" name="Science">
        <title>Phytophthora genome sequences uncover evolutionary origins and mechanisms of pathogenesis.</title>
        <authorList>
            <person name="Tyler B.M."/>
            <person name="Tripathy S."/>
            <person name="Zhang X."/>
            <person name="Dehal P."/>
            <person name="Jiang R.H."/>
            <person name="Aerts A."/>
            <person name="Arredondo F.D."/>
            <person name="Baxter L."/>
            <person name="Bensasson D."/>
            <person name="Beynon J.L."/>
            <person name="Chapman J."/>
            <person name="Damasceno C.M."/>
            <person name="Dorrance A.E."/>
            <person name="Dou D."/>
            <person name="Dickerman A.W."/>
            <person name="Dubchak I.L."/>
            <person name="Garbelotto M."/>
            <person name="Gijzen M."/>
            <person name="Gordon S.G."/>
            <person name="Govers F."/>
            <person name="Grunwald N.J."/>
            <person name="Huang W."/>
            <person name="Ivors K.L."/>
            <person name="Jones R.W."/>
            <person name="Kamoun S."/>
            <person name="Krampis K."/>
            <person name="Lamour K.H."/>
            <person name="Lee M.K."/>
            <person name="McDonald W.H."/>
            <person name="Medina M."/>
            <person name="Meijer H.J."/>
            <person name="Nordberg E.K."/>
            <person name="Maclean D.J."/>
            <person name="Ospina-Giraldo M.D."/>
            <person name="Morris P.F."/>
            <person name="Phuntumart V."/>
            <person name="Putnam N.H."/>
            <person name="Rash S."/>
            <person name="Rose J.K."/>
            <person name="Sakihama Y."/>
            <person name="Salamov A.A."/>
            <person name="Savidor A."/>
            <person name="Scheuring C.F."/>
            <person name="Smith B.M."/>
            <person name="Sobral B.W."/>
            <person name="Terry A."/>
            <person name="Torto-Alalibo T.A."/>
            <person name="Win J."/>
            <person name="Xu Z."/>
            <person name="Zhang H."/>
            <person name="Grigoriev I.V."/>
            <person name="Rokhsar D.S."/>
            <person name="Boore J.L."/>
        </authorList>
    </citation>
    <scope>NUCLEOTIDE SEQUENCE [LARGE SCALE GENOMIC DNA]</scope>
    <source>
        <strain evidence="2 3">P6497</strain>
    </source>
</reference>
<dbReference type="Pfam" id="PF21056">
    <property type="entry name" value="ZSWIM1-3_RNaseH-like"/>
    <property type="match status" value="1"/>
</dbReference>
<dbReference type="GeneID" id="20651306"/>
<dbReference type="InterPro" id="IPR052579">
    <property type="entry name" value="Zinc_finger_SWIM"/>
</dbReference>
<dbReference type="InParanoid" id="G4YR09"/>
<feature type="non-terminal residue" evidence="2">
    <location>
        <position position="1"/>
    </location>
</feature>
<dbReference type="AlphaFoldDB" id="G4YR09"/>
<proteinExistence type="predicted"/>
<organism evidence="2 3">
    <name type="scientific">Phytophthora sojae (strain P6497)</name>
    <name type="common">Soybean stem and root rot agent</name>
    <name type="synonym">Phytophthora megasperma f. sp. glycines</name>
    <dbReference type="NCBI Taxonomy" id="1094619"/>
    <lineage>
        <taxon>Eukaryota</taxon>
        <taxon>Sar</taxon>
        <taxon>Stramenopiles</taxon>
        <taxon>Oomycota</taxon>
        <taxon>Peronosporomycetes</taxon>
        <taxon>Peronosporales</taxon>
        <taxon>Peronosporaceae</taxon>
        <taxon>Phytophthora</taxon>
    </lineage>
</organism>
<gene>
    <name evidence="2" type="ORF">PHYSODRAFT_402715</name>
</gene>
<evidence type="ECO:0000259" key="1">
    <source>
        <dbReference type="Pfam" id="PF21056"/>
    </source>
</evidence>
<dbReference type="InterPro" id="IPR048324">
    <property type="entry name" value="ZSWIM1-3_RNaseH-like"/>
</dbReference>
<accession>G4YR09</accession>
<dbReference type="Proteomes" id="UP000002640">
    <property type="component" value="Unassembled WGS sequence"/>
</dbReference>
<evidence type="ECO:0000313" key="2">
    <source>
        <dbReference type="EMBL" id="EGZ30689.1"/>
    </source>
</evidence>
<keyword evidence="3" id="KW-1185">Reference proteome</keyword>
<feature type="non-terminal residue" evidence="2">
    <location>
        <position position="142"/>
    </location>
</feature>